<feature type="transmembrane region" description="Helical" evidence="1">
    <location>
        <begin position="213"/>
        <end position="232"/>
    </location>
</feature>
<feature type="transmembrane region" description="Helical" evidence="1">
    <location>
        <begin position="89"/>
        <end position="107"/>
    </location>
</feature>
<accession>A0A7V5H3C6</accession>
<dbReference type="EMBL" id="DRTD01000274">
    <property type="protein sequence ID" value="HHE54872.1"/>
    <property type="molecule type" value="Genomic_DNA"/>
</dbReference>
<name>A0A7V5H3C6_CALAY</name>
<comment type="caution">
    <text evidence="2">The sequence shown here is derived from an EMBL/GenBank/DDBJ whole genome shotgun (WGS) entry which is preliminary data.</text>
</comment>
<reference evidence="2" key="1">
    <citation type="journal article" date="2020" name="mSystems">
        <title>Genome- and Community-Level Interaction Insights into Carbon Utilization and Element Cycling Functions of Hydrothermarchaeota in Hydrothermal Sediment.</title>
        <authorList>
            <person name="Zhou Z."/>
            <person name="Liu Y."/>
            <person name="Xu W."/>
            <person name="Pan J."/>
            <person name="Luo Z.H."/>
            <person name="Li M."/>
        </authorList>
    </citation>
    <scope>NUCLEOTIDE SEQUENCE [LARGE SCALE GENOMIC DNA]</scope>
    <source>
        <strain evidence="2">HyVt-76</strain>
    </source>
</reference>
<dbReference type="AlphaFoldDB" id="A0A7V5H3C6"/>
<feature type="transmembrane region" description="Helical" evidence="1">
    <location>
        <begin position="190"/>
        <end position="207"/>
    </location>
</feature>
<organism evidence="2">
    <name type="scientific">Caldithrix abyssi</name>
    <dbReference type="NCBI Taxonomy" id="187145"/>
    <lineage>
        <taxon>Bacteria</taxon>
        <taxon>Pseudomonadati</taxon>
        <taxon>Calditrichota</taxon>
        <taxon>Calditrichia</taxon>
        <taxon>Calditrichales</taxon>
        <taxon>Calditrichaceae</taxon>
        <taxon>Caldithrix</taxon>
    </lineage>
</organism>
<evidence type="ECO:0000256" key="1">
    <source>
        <dbReference type="SAM" id="Phobius"/>
    </source>
</evidence>
<keyword evidence="1" id="KW-1133">Transmembrane helix</keyword>
<feature type="transmembrane region" description="Helical" evidence="1">
    <location>
        <begin position="149"/>
        <end position="170"/>
    </location>
</feature>
<evidence type="ECO:0000313" key="2">
    <source>
        <dbReference type="EMBL" id="HHE54872.1"/>
    </source>
</evidence>
<protein>
    <submittedName>
        <fullName evidence="2">Uncharacterized protein</fullName>
    </submittedName>
</protein>
<sequence>MASLIGKKIDGFLIKENEFFRLEDADKTIITLMYLLLFLGIFLFYKNNALYRAYVKEDGFIEWLTVIPLWFSADLSLKRFFRLRKKRNFGFLVILLFTSLIFIFGAGEEISWGQRILNIKSPAFFMQYNRQHETNIHNLLVNGVKVNKLVFSLLLGIAIAIYLMIIPLLYQNKKSFKKFIDQYAIPIPRFGHIISFLIFALIIKIYPEHAEKWELLEMATAFTFMMILLNPLNRKIYDSD</sequence>
<feature type="transmembrane region" description="Helical" evidence="1">
    <location>
        <begin position="28"/>
        <end position="45"/>
    </location>
</feature>
<dbReference type="Proteomes" id="UP000886111">
    <property type="component" value="Unassembled WGS sequence"/>
</dbReference>
<keyword evidence="1" id="KW-0812">Transmembrane</keyword>
<keyword evidence="1" id="KW-0472">Membrane</keyword>
<gene>
    <name evidence="2" type="ORF">ENL21_03760</name>
</gene>
<proteinExistence type="predicted"/>